<dbReference type="Proteomes" id="UP000242188">
    <property type="component" value="Unassembled WGS sequence"/>
</dbReference>
<sequence length="101" mass="11431">MGRSVYESVAPNIYTGASLCTYFSWFPQQTQKQQLSIDQWTTCFTTFIAIYIIKSPKEAANLGSMLRQSATLQAIMMWHGDIMTKQFIVSDKPIDLPGKSQ</sequence>
<gene>
    <name evidence="1" type="ORF">KP79_PYT22798</name>
</gene>
<organism evidence="1 2">
    <name type="scientific">Mizuhopecten yessoensis</name>
    <name type="common">Japanese scallop</name>
    <name type="synonym">Patinopecten yessoensis</name>
    <dbReference type="NCBI Taxonomy" id="6573"/>
    <lineage>
        <taxon>Eukaryota</taxon>
        <taxon>Metazoa</taxon>
        <taxon>Spiralia</taxon>
        <taxon>Lophotrochozoa</taxon>
        <taxon>Mollusca</taxon>
        <taxon>Bivalvia</taxon>
        <taxon>Autobranchia</taxon>
        <taxon>Pteriomorphia</taxon>
        <taxon>Pectinida</taxon>
        <taxon>Pectinoidea</taxon>
        <taxon>Pectinidae</taxon>
        <taxon>Mizuhopecten</taxon>
    </lineage>
</organism>
<dbReference type="EMBL" id="NEDP02076734">
    <property type="protein sequence ID" value="OWF35277.1"/>
    <property type="molecule type" value="Genomic_DNA"/>
</dbReference>
<comment type="caution">
    <text evidence="1">The sequence shown here is derived from an EMBL/GenBank/DDBJ whole genome shotgun (WGS) entry which is preliminary data.</text>
</comment>
<name>A0A210PFN9_MIZYE</name>
<protein>
    <submittedName>
        <fullName evidence="1">Uncharacterized protein</fullName>
    </submittedName>
</protein>
<keyword evidence="2" id="KW-1185">Reference proteome</keyword>
<reference evidence="1 2" key="1">
    <citation type="journal article" date="2017" name="Nat. Ecol. Evol.">
        <title>Scallop genome provides insights into evolution of bilaterian karyotype and development.</title>
        <authorList>
            <person name="Wang S."/>
            <person name="Zhang J."/>
            <person name="Jiao W."/>
            <person name="Li J."/>
            <person name="Xun X."/>
            <person name="Sun Y."/>
            <person name="Guo X."/>
            <person name="Huan P."/>
            <person name="Dong B."/>
            <person name="Zhang L."/>
            <person name="Hu X."/>
            <person name="Sun X."/>
            <person name="Wang J."/>
            <person name="Zhao C."/>
            <person name="Wang Y."/>
            <person name="Wang D."/>
            <person name="Huang X."/>
            <person name="Wang R."/>
            <person name="Lv J."/>
            <person name="Li Y."/>
            <person name="Zhang Z."/>
            <person name="Liu B."/>
            <person name="Lu W."/>
            <person name="Hui Y."/>
            <person name="Liang J."/>
            <person name="Zhou Z."/>
            <person name="Hou R."/>
            <person name="Li X."/>
            <person name="Liu Y."/>
            <person name="Li H."/>
            <person name="Ning X."/>
            <person name="Lin Y."/>
            <person name="Zhao L."/>
            <person name="Xing Q."/>
            <person name="Dou J."/>
            <person name="Li Y."/>
            <person name="Mao J."/>
            <person name="Guo H."/>
            <person name="Dou H."/>
            <person name="Li T."/>
            <person name="Mu C."/>
            <person name="Jiang W."/>
            <person name="Fu Q."/>
            <person name="Fu X."/>
            <person name="Miao Y."/>
            <person name="Liu J."/>
            <person name="Yu Q."/>
            <person name="Li R."/>
            <person name="Liao H."/>
            <person name="Li X."/>
            <person name="Kong Y."/>
            <person name="Jiang Z."/>
            <person name="Chourrout D."/>
            <person name="Li R."/>
            <person name="Bao Z."/>
        </authorList>
    </citation>
    <scope>NUCLEOTIDE SEQUENCE [LARGE SCALE GENOMIC DNA]</scope>
    <source>
        <strain evidence="1 2">PY_sf001</strain>
    </source>
</reference>
<evidence type="ECO:0000313" key="1">
    <source>
        <dbReference type="EMBL" id="OWF35277.1"/>
    </source>
</evidence>
<evidence type="ECO:0000313" key="2">
    <source>
        <dbReference type="Proteomes" id="UP000242188"/>
    </source>
</evidence>
<accession>A0A210PFN9</accession>
<dbReference type="AlphaFoldDB" id="A0A210PFN9"/>
<proteinExistence type="predicted"/>